<dbReference type="Gene3D" id="1.10.287.110">
    <property type="entry name" value="DnaJ domain"/>
    <property type="match status" value="1"/>
</dbReference>
<dbReference type="PANTHER" id="PTHR44144">
    <property type="entry name" value="DNAJ HOMOLOG SUBFAMILY C MEMBER 9"/>
    <property type="match status" value="1"/>
</dbReference>
<dbReference type="Proteomes" id="UP001156691">
    <property type="component" value="Unassembled WGS sequence"/>
</dbReference>
<dbReference type="SUPFAM" id="SSF46565">
    <property type="entry name" value="Chaperone J-domain"/>
    <property type="match status" value="1"/>
</dbReference>
<organism evidence="3 4">
    <name type="scientific">Devosia nitrariae</name>
    <dbReference type="NCBI Taxonomy" id="2071872"/>
    <lineage>
        <taxon>Bacteria</taxon>
        <taxon>Pseudomonadati</taxon>
        <taxon>Pseudomonadota</taxon>
        <taxon>Alphaproteobacteria</taxon>
        <taxon>Hyphomicrobiales</taxon>
        <taxon>Devosiaceae</taxon>
        <taxon>Devosia</taxon>
    </lineage>
</organism>
<dbReference type="Pfam" id="PF00226">
    <property type="entry name" value="DnaJ"/>
    <property type="match status" value="1"/>
</dbReference>
<evidence type="ECO:0000259" key="2">
    <source>
        <dbReference type="PROSITE" id="PS50076"/>
    </source>
</evidence>
<dbReference type="PANTHER" id="PTHR44144:SF1">
    <property type="entry name" value="DNAJ HOMOLOG SUBFAMILY C MEMBER 9"/>
    <property type="match status" value="1"/>
</dbReference>
<dbReference type="InterPro" id="IPR052594">
    <property type="entry name" value="J_domain-containing_protein"/>
</dbReference>
<evidence type="ECO:0000313" key="4">
    <source>
        <dbReference type="Proteomes" id="UP001156691"/>
    </source>
</evidence>
<dbReference type="InterPro" id="IPR001623">
    <property type="entry name" value="DnaJ_domain"/>
</dbReference>
<sequence>MTDFDPYLVLGLERTVAAGAVKAAYRMRVRTAHPDKGGDPDEFMAIVKAFDVLSDPDARRMFDETGVVDPQAATKLRSDVAVVLADMFDAAVRTAVDTGLPLESVDFIDMMTSAVRNNAEDARDQAERIESEMAALGGLRQRIRRHDEGTNMFAERLDEQITAKAESQAQLRRRVHVFEVAMVELGNYDTEVELLSALQSEATG</sequence>
<evidence type="ECO:0000313" key="3">
    <source>
        <dbReference type="EMBL" id="GLQ55769.1"/>
    </source>
</evidence>
<gene>
    <name evidence="3" type="primary">dnaJ2</name>
    <name evidence="3" type="ORF">GCM10010862_30280</name>
</gene>
<reference evidence="4" key="1">
    <citation type="journal article" date="2019" name="Int. J. Syst. Evol. Microbiol.">
        <title>The Global Catalogue of Microorganisms (GCM) 10K type strain sequencing project: providing services to taxonomists for standard genome sequencing and annotation.</title>
        <authorList>
            <consortium name="The Broad Institute Genomics Platform"/>
            <consortium name="The Broad Institute Genome Sequencing Center for Infectious Disease"/>
            <person name="Wu L."/>
            <person name="Ma J."/>
        </authorList>
    </citation>
    <scope>NUCLEOTIDE SEQUENCE [LARGE SCALE GENOMIC DNA]</scope>
    <source>
        <strain evidence="4">NBRC 112416</strain>
    </source>
</reference>
<dbReference type="PROSITE" id="PS50076">
    <property type="entry name" value="DNAJ_2"/>
    <property type="match status" value="1"/>
</dbReference>
<proteinExistence type="predicted"/>
<dbReference type="RefSeq" id="WP_284341183.1">
    <property type="nucleotide sequence ID" value="NZ_BSNS01000012.1"/>
</dbReference>
<dbReference type="PROSITE" id="PS00636">
    <property type="entry name" value="DNAJ_1"/>
    <property type="match status" value="1"/>
</dbReference>
<name>A0ABQ5W7K7_9HYPH</name>
<dbReference type="CDD" id="cd06257">
    <property type="entry name" value="DnaJ"/>
    <property type="match status" value="1"/>
</dbReference>
<keyword evidence="1" id="KW-0175">Coiled coil</keyword>
<dbReference type="SMART" id="SM00271">
    <property type="entry name" value="DnaJ"/>
    <property type="match status" value="1"/>
</dbReference>
<dbReference type="InterPro" id="IPR018253">
    <property type="entry name" value="DnaJ_domain_CS"/>
</dbReference>
<protein>
    <submittedName>
        <fullName evidence="3">Molecular chaperone DnaJ</fullName>
    </submittedName>
</protein>
<comment type="caution">
    <text evidence="3">The sequence shown here is derived from an EMBL/GenBank/DDBJ whole genome shotgun (WGS) entry which is preliminary data.</text>
</comment>
<dbReference type="InterPro" id="IPR036869">
    <property type="entry name" value="J_dom_sf"/>
</dbReference>
<feature type="coiled-coil region" evidence="1">
    <location>
        <begin position="112"/>
        <end position="139"/>
    </location>
</feature>
<evidence type="ECO:0000256" key="1">
    <source>
        <dbReference type="SAM" id="Coils"/>
    </source>
</evidence>
<accession>A0ABQ5W7K7</accession>
<dbReference type="EMBL" id="BSNS01000012">
    <property type="protein sequence ID" value="GLQ55769.1"/>
    <property type="molecule type" value="Genomic_DNA"/>
</dbReference>
<feature type="domain" description="J" evidence="2">
    <location>
        <begin position="5"/>
        <end position="66"/>
    </location>
</feature>
<keyword evidence="4" id="KW-1185">Reference proteome</keyword>